<dbReference type="Proteomes" id="UP000199207">
    <property type="component" value="Unassembled WGS sequence"/>
</dbReference>
<dbReference type="AlphaFoldDB" id="A0A1I1H4I6"/>
<sequence>MVDGFAAGRKGLTAVDREMLLGWREPVDGIFEVQRKEHKEGMRSSC</sequence>
<protein>
    <submittedName>
        <fullName evidence="1">Uncharacterized protein</fullName>
    </submittedName>
</protein>
<accession>A0A1I1H4I6</accession>
<proteinExistence type="predicted"/>
<reference evidence="1 2" key="1">
    <citation type="submission" date="2016-10" db="EMBL/GenBank/DDBJ databases">
        <authorList>
            <person name="de Groot N.N."/>
        </authorList>
    </citation>
    <scope>NUCLEOTIDE SEQUENCE [LARGE SCALE GENOMIC DNA]</scope>
    <source>
        <strain evidence="1 2">CGMCC 4.5739</strain>
    </source>
</reference>
<dbReference type="EMBL" id="FOLM01000002">
    <property type="protein sequence ID" value="SFC18676.1"/>
    <property type="molecule type" value="Genomic_DNA"/>
</dbReference>
<name>A0A1I1H4I6_9ACTN</name>
<gene>
    <name evidence="1" type="ORF">SAMN05421773_102244</name>
</gene>
<evidence type="ECO:0000313" key="1">
    <source>
        <dbReference type="EMBL" id="SFC18676.1"/>
    </source>
</evidence>
<keyword evidence="2" id="KW-1185">Reference proteome</keyword>
<evidence type="ECO:0000313" key="2">
    <source>
        <dbReference type="Proteomes" id="UP000199207"/>
    </source>
</evidence>
<organism evidence="1 2">
    <name type="scientific">Streptomyces aidingensis</name>
    <dbReference type="NCBI Taxonomy" id="910347"/>
    <lineage>
        <taxon>Bacteria</taxon>
        <taxon>Bacillati</taxon>
        <taxon>Actinomycetota</taxon>
        <taxon>Actinomycetes</taxon>
        <taxon>Kitasatosporales</taxon>
        <taxon>Streptomycetaceae</taxon>
        <taxon>Streptomyces</taxon>
    </lineage>
</organism>